<evidence type="ECO:0000256" key="15">
    <source>
        <dbReference type="ARBA" id="ARBA00041260"/>
    </source>
</evidence>
<dbReference type="GO" id="GO:0009986">
    <property type="term" value="C:cell surface"/>
    <property type="evidence" value="ECO:0007669"/>
    <property type="project" value="TreeGrafter"/>
</dbReference>
<evidence type="ECO:0000256" key="1">
    <source>
        <dbReference type="ARBA" id="ARBA00004401"/>
    </source>
</evidence>
<dbReference type="OMA" id="IMRTINT"/>
<dbReference type="GO" id="GO:0009251">
    <property type="term" value="P:glucan catabolic process"/>
    <property type="evidence" value="ECO:0007669"/>
    <property type="project" value="TreeGrafter"/>
</dbReference>
<dbReference type="InParanoid" id="K3W955"/>
<evidence type="ECO:0000256" key="16">
    <source>
        <dbReference type="RuleBase" id="RU361153"/>
    </source>
</evidence>
<proteinExistence type="inferred from homology"/>
<evidence type="ECO:0000256" key="2">
    <source>
        <dbReference type="ARBA" id="ARBA00005641"/>
    </source>
</evidence>
<reference evidence="19" key="1">
    <citation type="journal article" date="2010" name="Genome Biol.">
        <title>Genome sequence of the necrotrophic plant pathogen Pythium ultimum reveals original pathogenicity mechanisms and effector repertoire.</title>
        <authorList>
            <person name="Levesque C.A."/>
            <person name="Brouwer H."/>
            <person name="Cano L."/>
            <person name="Hamilton J.P."/>
            <person name="Holt C."/>
            <person name="Huitema E."/>
            <person name="Raffaele S."/>
            <person name="Robideau G.P."/>
            <person name="Thines M."/>
            <person name="Win J."/>
            <person name="Zerillo M.M."/>
            <person name="Beakes G.W."/>
            <person name="Boore J.L."/>
            <person name="Busam D."/>
            <person name="Dumas B."/>
            <person name="Ferriera S."/>
            <person name="Fuerstenberg S.I."/>
            <person name="Gachon C.M."/>
            <person name="Gaulin E."/>
            <person name="Govers F."/>
            <person name="Grenville-Briggs L."/>
            <person name="Horner N."/>
            <person name="Hostetler J."/>
            <person name="Jiang R.H."/>
            <person name="Johnson J."/>
            <person name="Krajaejun T."/>
            <person name="Lin H."/>
            <person name="Meijer H.J."/>
            <person name="Moore B."/>
            <person name="Morris P."/>
            <person name="Phuntmart V."/>
            <person name="Puiu D."/>
            <person name="Shetty J."/>
            <person name="Stajich J.E."/>
            <person name="Tripathy S."/>
            <person name="Wawra S."/>
            <person name="van West P."/>
            <person name="Whitty B.R."/>
            <person name="Coutinho P.M."/>
            <person name="Henrissat B."/>
            <person name="Martin F."/>
            <person name="Thomas P.D."/>
            <person name="Tyler B.M."/>
            <person name="De Vries R.P."/>
            <person name="Kamoun S."/>
            <person name="Yandell M."/>
            <person name="Tisserat N."/>
            <person name="Buell C.R."/>
        </authorList>
    </citation>
    <scope>NUCLEOTIDE SEQUENCE</scope>
    <source>
        <strain evidence="19">DAOM:BR144</strain>
    </source>
</reference>
<dbReference type="EMBL" id="GL376626">
    <property type="status" value="NOT_ANNOTATED_CDS"/>
    <property type="molecule type" value="Genomic_DNA"/>
</dbReference>
<evidence type="ECO:0000256" key="4">
    <source>
        <dbReference type="ARBA" id="ARBA00022692"/>
    </source>
</evidence>
<dbReference type="SUPFAM" id="SSF51445">
    <property type="entry name" value="(Trans)glycosidases"/>
    <property type="match status" value="1"/>
</dbReference>
<organism evidence="18 19">
    <name type="scientific">Globisporangium ultimum (strain ATCC 200006 / CBS 805.95 / DAOM BR144)</name>
    <name type="common">Pythium ultimum</name>
    <dbReference type="NCBI Taxonomy" id="431595"/>
    <lineage>
        <taxon>Eukaryota</taxon>
        <taxon>Sar</taxon>
        <taxon>Stramenopiles</taxon>
        <taxon>Oomycota</taxon>
        <taxon>Peronosporomycetes</taxon>
        <taxon>Pythiales</taxon>
        <taxon>Pythiaceae</taxon>
        <taxon>Globisporangium</taxon>
    </lineage>
</organism>
<evidence type="ECO:0000256" key="7">
    <source>
        <dbReference type="ARBA" id="ARBA00022989"/>
    </source>
</evidence>
<dbReference type="Gene3D" id="3.20.20.80">
    <property type="entry name" value="Glycosidases"/>
    <property type="match status" value="1"/>
</dbReference>
<feature type="domain" description="Glycoside hydrolase family 5" evidence="17">
    <location>
        <begin position="66"/>
        <end position="329"/>
    </location>
</feature>
<evidence type="ECO:0000256" key="5">
    <source>
        <dbReference type="ARBA" id="ARBA00022801"/>
    </source>
</evidence>
<dbReference type="VEuPathDB" id="FungiDB:PYU1_G001496"/>
<dbReference type="GO" id="GO:0005576">
    <property type="term" value="C:extracellular region"/>
    <property type="evidence" value="ECO:0007669"/>
    <property type="project" value="TreeGrafter"/>
</dbReference>
<reference evidence="18" key="3">
    <citation type="submission" date="2015-02" db="UniProtKB">
        <authorList>
            <consortium name="EnsemblProtists"/>
        </authorList>
    </citation>
    <scope>IDENTIFICATION</scope>
    <source>
        <strain evidence="18">DAOM BR144</strain>
    </source>
</reference>
<evidence type="ECO:0000256" key="14">
    <source>
        <dbReference type="ARBA" id="ARBA00038929"/>
    </source>
</evidence>
<evidence type="ECO:0000256" key="13">
    <source>
        <dbReference type="ARBA" id="ARBA00037126"/>
    </source>
</evidence>
<evidence type="ECO:0000256" key="8">
    <source>
        <dbReference type="ARBA" id="ARBA00023136"/>
    </source>
</evidence>
<evidence type="ECO:0000259" key="17">
    <source>
        <dbReference type="Pfam" id="PF00150"/>
    </source>
</evidence>
<keyword evidence="7" id="KW-1133">Transmembrane helix</keyword>
<dbReference type="PANTHER" id="PTHR31297:SF34">
    <property type="entry name" value="GLUCAN 1,3-BETA-GLUCOSIDASE 2"/>
    <property type="match status" value="1"/>
</dbReference>
<comment type="subcellular location">
    <subcellularLocation>
        <location evidence="1">Cell membrane</location>
        <topology evidence="1">Single-pass type II membrane protein</topology>
    </subcellularLocation>
</comment>
<keyword evidence="6" id="KW-0735">Signal-anchor</keyword>
<evidence type="ECO:0000313" key="18">
    <source>
        <dbReference type="EnsemblProtists" id="PYU1_T001496"/>
    </source>
</evidence>
<keyword evidence="4" id="KW-0812">Transmembrane</keyword>
<dbReference type="GO" id="GO:0071555">
    <property type="term" value="P:cell wall organization"/>
    <property type="evidence" value="ECO:0007669"/>
    <property type="project" value="UniProtKB-KW"/>
</dbReference>
<dbReference type="GO" id="GO:0004338">
    <property type="term" value="F:glucan exo-1,3-beta-glucosidase activity"/>
    <property type="evidence" value="ECO:0007669"/>
    <property type="project" value="UniProtKB-EC"/>
</dbReference>
<dbReference type="InterPro" id="IPR017853">
    <property type="entry name" value="GH"/>
</dbReference>
<sequence length="353" mass="40017">MFSTAFVVEKLPVVASVLAEYWMSWTSPLWEDVPLSIANQGEYAVMQYLGQEKGDAAFEKHRATWIIEQDIAAIANARLNTVRVPVGYWIIYDDPMFNHREVNYPKGSLQYLDDLMTWGEKYNVAVMLSLHAHPGSQNGFEHSAPYEFKKPHWSDSDVNVQTSLQFATYLADRYKSSPAFLGMGLMNEPAGATNPEKVKEYFLAAYAAVRNFSNCVLAISPMMEEQGSMHLADFMQSVSYFNVWHELHKFYFVGMDTHSETQVMNAVQSYQADSVEIWVGNPLFLGEWCMQTAPSAPFVNGTEFQAFGAAQLKVYSKAKAGWTFWSWRHSGDTIKRTGWSLSKLLRDGDIVLP</sequence>
<dbReference type="AlphaFoldDB" id="K3W955"/>
<dbReference type="eggNOG" id="ENOG502QPYU">
    <property type="taxonomic scope" value="Eukaryota"/>
</dbReference>
<name>K3W955_GLOUD</name>
<dbReference type="STRING" id="431595.K3W955"/>
<evidence type="ECO:0000256" key="11">
    <source>
        <dbReference type="ARBA" id="ARBA00023316"/>
    </source>
</evidence>
<comment type="similarity">
    <text evidence="2 16">Belongs to the glycosyl hydrolase 5 (cellulase A) family.</text>
</comment>
<dbReference type="Pfam" id="PF00150">
    <property type="entry name" value="Cellulase"/>
    <property type="match status" value="1"/>
</dbReference>
<protein>
    <recommendedName>
        <fullName evidence="14">glucan 1,3-beta-glucosidase</fullName>
        <ecNumber evidence="14">3.2.1.58</ecNumber>
    </recommendedName>
    <alternativeName>
        <fullName evidence="15">Exo-1,3-beta-glucanase D</fullName>
    </alternativeName>
</protein>
<keyword evidence="9" id="KW-0325">Glycoprotein</keyword>
<evidence type="ECO:0000256" key="10">
    <source>
        <dbReference type="ARBA" id="ARBA00023295"/>
    </source>
</evidence>
<dbReference type="GO" id="GO:0005886">
    <property type="term" value="C:plasma membrane"/>
    <property type="evidence" value="ECO:0007669"/>
    <property type="project" value="UniProtKB-SubCell"/>
</dbReference>
<dbReference type="PANTHER" id="PTHR31297">
    <property type="entry name" value="GLUCAN ENDO-1,6-BETA-GLUCOSIDASE B"/>
    <property type="match status" value="1"/>
</dbReference>
<keyword evidence="3" id="KW-1003">Cell membrane</keyword>
<dbReference type="EC" id="3.2.1.58" evidence="14"/>
<evidence type="ECO:0000256" key="12">
    <source>
        <dbReference type="ARBA" id="ARBA00036824"/>
    </source>
</evidence>
<accession>K3W955</accession>
<comment type="catalytic activity">
    <reaction evidence="12">
        <text>Successive hydrolysis of beta-D-glucose units from the non-reducing ends of (1-&gt;3)-beta-D-glucans, releasing alpha-glucose.</text>
        <dbReference type="EC" id="3.2.1.58"/>
    </reaction>
</comment>
<dbReference type="EnsemblProtists" id="PYU1_T001496">
    <property type="protein sequence ID" value="PYU1_T001496"/>
    <property type="gene ID" value="PYU1_G001496"/>
</dbReference>
<keyword evidence="10 16" id="KW-0326">Glycosidase</keyword>
<reference evidence="19" key="2">
    <citation type="submission" date="2010-04" db="EMBL/GenBank/DDBJ databases">
        <authorList>
            <person name="Buell R."/>
            <person name="Hamilton J."/>
            <person name="Hostetler J."/>
        </authorList>
    </citation>
    <scope>NUCLEOTIDE SEQUENCE [LARGE SCALE GENOMIC DNA]</scope>
    <source>
        <strain evidence="19">DAOM:BR144</strain>
    </source>
</reference>
<keyword evidence="5 16" id="KW-0378">Hydrolase</keyword>
<keyword evidence="11" id="KW-0961">Cell wall biogenesis/degradation</keyword>
<dbReference type="HOGENOM" id="CLU_004624_5_0_1"/>
<evidence type="ECO:0000256" key="3">
    <source>
        <dbReference type="ARBA" id="ARBA00022475"/>
    </source>
</evidence>
<evidence type="ECO:0000256" key="6">
    <source>
        <dbReference type="ARBA" id="ARBA00022968"/>
    </source>
</evidence>
<keyword evidence="8" id="KW-0472">Membrane</keyword>
<dbReference type="InterPro" id="IPR001547">
    <property type="entry name" value="Glyco_hydro_5"/>
</dbReference>
<dbReference type="InterPro" id="IPR050386">
    <property type="entry name" value="Glycosyl_hydrolase_5"/>
</dbReference>
<comment type="function">
    <text evidence="13">Glucosidase involved in the degradation of cellulosic biomass. Active on lichenan.</text>
</comment>
<dbReference type="Proteomes" id="UP000019132">
    <property type="component" value="Unassembled WGS sequence"/>
</dbReference>
<evidence type="ECO:0000313" key="19">
    <source>
        <dbReference type="Proteomes" id="UP000019132"/>
    </source>
</evidence>
<keyword evidence="19" id="KW-1185">Reference proteome</keyword>
<evidence type="ECO:0000256" key="9">
    <source>
        <dbReference type="ARBA" id="ARBA00023180"/>
    </source>
</evidence>